<protein>
    <submittedName>
        <fullName evidence="3">Methyltransferase type 11</fullName>
    </submittedName>
</protein>
<organism evidence="3 4">
    <name type="scientific">Mastigocoleus testarum BC008</name>
    <dbReference type="NCBI Taxonomy" id="371196"/>
    <lineage>
        <taxon>Bacteria</taxon>
        <taxon>Bacillati</taxon>
        <taxon>Cyanobacteriota</taxon>
        <taxon>Cyanophyceae</taxon>
        <taxon>Nostocales</taxon>
        <taxon>Hapalosiphonaceae</taxon>
        <taxon>Mastigocoleus</taxon>
    </lineage>
</organism>
<dbReference type="AlphaFoldDB" id="A0A0V7ZW97"/>
<dbReference type="GO" id="GO:0032259">
    <property type="term" value="P:methylation"/>
    <property type="evidence" value="ECO:0007669"/>
    <property type="project" value="UniProtKB-KW"/>
</dbReference>
<dbReference type="PANTHER" id="PTHR43861">
    <property type="entry name" value="TRANS-ACONITATE 2-METHYLTRANSFERASE-RELATED"/>
    <property type="match status" value="1"/>
</dbReference>
<dbReference type="Gene3D" id="3.40.50.150">
    <property type="entry name" value="Vaccinia Virus protein VP39"/>
    <property type="match status" value="1"/>
</dbReference>
<accession>A0A0V7ZW97</accession>
<dbReference type="CDD" id="cd02440">
    <property type="entry name" value="AdoMet_MTases"/>
    <property type="match status" value="1"/>
</dbReference>
<dbReference type="Proteomes" id="UP000053372">
    <property type="component" value="Unassembled WGS sequence"/>
</dbReference>
<dbReference type="EMBL" id="LMTZ01000077">
    <property type="protein sequence ID" value="KST68147.1"/>
    <property type="molecule type" value="Genomic_DNA"/>
</dbReference>
<dbReference type="EMBL" id="LMTZ01000045">
    <property type="protein sequence ID" value="KST68810.1"/>
    <property type="molecule type" value="Genomic_DNA"/>
</dbReference>
<keyword evidence="3" id="KW-0489">Methyltransferase</keyword>
<evidence type="ECO:0000259" key="1">
    <source>
        <dbReference type="Pfam" id="PF08241"/>
    </source>
</evidence>
<gene>
    <name evidence="2" type="ORF">BC008_32520</name>
    <name evidence="3" type="ORF">BC008_34205</name>
</gene>
<keyword evidence="3" id="KW-0808">Transferase</keyword>
<evidence type="ECO:0000313" key="3">
    <source>
        <dbReference type="EMBL" id="KST68810.1"/>
    </source>
</evidence>
<reference evidence="3 4" key="1">
    <citation type="journal article" date="2015" name="Genome Announc.">
        <title>Draft Genome of the Euendolithic (true boring) Cyanobacterium Mastigocoleus testarum strain BC008.</title>
        <authorList>
            <person name="Guida B.S."/>
            <person name="Garcia-Pichel F."/>
        </authorList>
    </citation>
    <scope>NUCLEOTIDE SEQUENCE [LARGE SCALE GENOMIC DNA]</scope>
    <source>
        <strain evidence="3 4">BC008</strain>
    </source>
</reference>
<dbReference type="RefSeq" id="WP_027846364.1">
    <property type="nucleotide sequence ID" value="NZ_LMTZ01000045.1"/>
</dbReference>
<dbReference type="InterPro" id="IPR029063">
    <property type="entry name" value="SAM-dependent_MTases_sf"/>
</dbReference>
<keyword evidence="4" id="KW-1185">Reference proteome</keyword>
<dbReference type="Pfam" id="PF08241">
    <property type="entry name" value="Methyltransf_11"/>
    <property type="match status" value="1"/>
</dbReference>
<feature type="domain" description="Methyltransferase type 11" evidence="1">
    <location>
        <begin position="38"/>
        <end position="127"/>
    </location>
</feature>
<dbReference type="InterPro" id="IPR013216">
    <property type="entry name" value="Methyltransf_11"/>
</dbReference>
<evidence type="ECO:0000313" key="2">
    <source>
        <dbReference type="EMBL" id="KST68147.1"/>
    </source>
</evidence>
<dbReference type="PANTHER" id="PTHR43861:SF1">
    <property type="entry name" value="TRANS-ACONITATE 2-METHYLTRANSFERASE"/>
    <property type="match status" value="1"/>
</dbReference>
<dbReference type="GO" id="GO:0008757">
    <property type="term" value="F:S-adenosylmethionine-dependent methyltransferase activity"/>
    <property type="evidence" value="ECO:0007669"/>
    <property type="project" value="InterPro"/>
</dbReference>
<evidence type="ECO:0000313" key="4">
    <source>
        <dbReference type="Proteomes" id="UP000053372"/>
    </source>
</evidence>
<dbReference type="OrthoDB" id="9760689at2"/>
<sequence length="251" mass="28140">MIKNNWKATLYEGKHSFVWQNAGDLLELLAPRSGENILDIGSGTGQLTEKISQSGATVMGIDSSENMVEKAKQNYPNLQFNVVDARNFQFDTTFDAVFSNSTLHWIPEADAVIDRIAKSLKVGGRFVTEFGGKGDVQAITTALSQALKDIGITQDHPWYFPSIGEYANKLEKHGLDVNYAVLVPRPTPLADGEAGLRNWIEMFCDRFFTGITTEEKTQVISKVEEMLRPTLYQEGTWIADYWRIRIVAVKN</sequence>
<dbReference type="SUPFAM" id="SSF53335">
    <property type="entry name" value="S-adenosyl-L-methionine-dependent methyltransferases"/>
    <property type="match status" value="1"/>
</dbReference>
<name>A0A0V7ZW97_9CYAN</name>
<comment type="caution">
    <text evidence="3">The sequence shown here is derived from an EMBL/GenBank/DDBJ whole genome shotgun (WGS) entry which is preliminary data.</text>
</comment>
<proteinExistence type="predicted"/>